<evidence type="ECO:0000259" key="2">
    <source>
        <dbReference type="Pfam" id="PF07331"/>
    </source>
</evidence>
<dbReference type="RefSeq" id="WP_044347447.1">
    <property type="nucleotide sequence ID" value="NZ_AZAC01000008.1"/>
</dbReference>
<keyword evidence="1" id="KW-0472">Membrane</keyword>
<name>A0A0D2J9I1_9BACT</name>
<dbReference type="STRING" id="1429043.X474_06550"/>
<keyword evidence="1" id="KW-0812">Transmembrane</keyword>
<dbReference type="Pfam" id="PF07331">
    <property type="entry name" value="TctB"/>
    <property type="match status" value="1"/>
</dbReference>
<comment type="caution">
    <text evidence="3">The sequence shown here is derived from an EMBL/GenBank/DDBJ whole genome shotgun (WGS) entry which is preliminary data.</text>
</comment>
<dbReference type="EMBL" id="AZAC01000008">
    <property type="protein sequence ID" value="KIX14799.1"/>
    <property type="molecule type" value="Genomic_DNA"/>
</dbReference>
<feature type="domain" description="DUF1468" evidence="2">
    <location>
        <begin position="11"/>
        <end position="150"/>
    </location>
</feature>
<keyword evidence="4" id="KW-1185">Reference proteome</keyword>
<evidence type="ECO:0000256" key="1">
    <source>
        <dbReference type="SAM" id="Phobius"/>
    </source>
</evidence>
<feature type="transmembrane region" description="Helical" evidence="1">
    <location>
        <begin position="127"/>
        <end position="147"/>
    </location>
</feature>
<protein>
    <recommendedName>
        <fullName evidence="2">DUF1468 domain-containing protein</fullName>
    </recommendedName>
</protein>
<dbReference type="Proteomes" id="UP000032233">
    <property type="component" value="Unassembled WGS sequence"/>
</dbReference>
<dbReference type="InterPro" id="IPR009936">
    <property type="entry name" value="DUF1468"/>
</dbReference>
<gene>
    <name evidence="3" type="ORF">X474_06550</name>
</gene>
<evidence type="ECO:0000313" key="3">
    <source>
        <dbReference type="EMBL" id="KIX14799.1"/>
    </source>
</evidence>
<proteinExistence type="predicted"/>
<keyword evidence="1" id="KW-1133">Transmembrane helix</keyword>
<dbReference type="InParanoid" id="A0A0D2J9I1"/>
<dbReference type="AlphaFoldDB" id="A0A0D2J9I1"/>
<accession>A0A0D2J9I1</accession>
<organism evidence="3 4">
    <name type="scientific">Dethiosulfatarculus sandiegensis</name>
    <dbReference type="NCBI Taxonomy" id="1429043"/>
    <lineage>
        <taxon>Bacteria</taxon>
        <taxon>Pseudomonadati</taxon>
        <taxon>Thermodesulfobacteriota</taxon>
        <taxon>Desulfarculia</taxon>
        <taxon>Desulfarculales</taxon>
        <taxon>Desulfarculaceae</taxon>
        <taxon>Dethiosulfatarculus</taxon>
    </lineage>
</organism>
<feature type="transmembrane region" description="Helical" evidence="1">
    <location>
        <begin position="104"/>
        <end position="120"/>
    </location>
</feature>
<sequence>MTTRSEVFTATGLLAFCVFNYVYLIPTQVVAEGSSSTYPLLINTLLALFSLAYLLEGFLIFRKQAKTQPEEAKKQTGFWQDYWRPLAMFGLTGVWIFTLEYIGFLPSTFVFLLLGAKIFRATNRRNTLIVCVVLPSLLTGIFMALNAPLPEGPLEEMIQAIIH</sequence>
<reference evidence="3 4" key="1">
    <citation type="submission" date="2013-11" db="EMBL/GenBank/DDBJ databases">
        <title>Metagenomic analysis of a methanogenic consortium involved in long chain n-alkane degradation.</title>
        <authorList>
            <person name="Davidova I.A."/>
            <person name="Callaghan A.V."/>
            <person name="Wawrik B."/>
            <person name="Pruitt S."/>
            <person name="Marks C."/>
            <person name="Duncan K.E."/>
            <person name="Suflita J.M."/>
        </authorList>
    </citation>
    <scope>NUCLEOTIDE SEQUENCE [LARGE SCALE GENOMIC DNA]</scope>
    <source>
        <strain evidence="3 4">SPR</strain>
    </source>
</reference>
<feature type="transmembrane region" description="Helical" evidence="1">
    <location>
        <begin position="82"/>
        <end position="98"/>
    </location>
</feature>
<evidence type="ECO:0000313" key="4">
    <source>
        <dbReference type="Proteomes" id="UP000032233"/>
    </source>
</evidence>
<feature type="transmembrane region" description="Helical" evidence="1">
    <location>
        <begin position="40"/>
        <end position="61"/>
    </location>
</feature>